<name>A0ABP6V5A8_9ACTN</name>
<evidence type="ECO:0000313" key="1">
    <source>
        <dbReference type="EMBL" id="GAA3527626.1"/>
    </source>
</evidence>
<dbReference type="EMBL" id="BAABCE010000001">
    <property type="protein sequence ID" value="GAA3527626.1"/>
    <property type="molecule type" value="Genomic_DNA"/>
</dbReference>
<evidence type="ECO:0000313" key="2">
    <source>
        <dbReference type="Proteomes" id="UP001500707"/>
    </source>
</evidence>
<gene>
    <name evidence="1" type="ORF">GCM10022295_07090</name>
</gene>
<keyword evidence="2" id="KW-1185">Reference proteome</keyword>
<accession>A0ABP6V5A8</accession>
<dbReference type="RefSeq" id="WP_346180171.1">
    <property type="nucleotide sequence ID" value="NZ_BAABCE010000001.1"/>
</dbReference>
<dbReference type="Proteomes" id="UP001500707">
    <property type="component" value="Unassembled WGS sequence"/>
</dbReference>
<reference evidence="2" key="1">
    <citation type="journal article" date="2019" name="Int. J. Syst. Evol. Microbiol.">
        <title>The Global Catalogue of Microorganisms (GCM) 10K type strain sequencing project: providing services to taxonomists for standard genome sequencing and annotation.</title>
        <authorList>
            <consortium name="The Broad Institute Genomics Platform"/>
            <consortium name="The Broad Institute Genome Sequencing Center for Infectious Disease"/>
            <person name="Wu L."/>
            <person name="Ma J."/>
        </authorList>
    </citation>
    <scope>NUCLEOTIDE SEQUENCE [LARGE SCALE GENOMIC DNA]</scope>
    <source>
        <strain evidence="2">JCM 17656</strain>
    </source>
</reference>
<sequence length="82" mass="9503">MPAAPRAFEGLAERIRRAADVATVDMLLDRWLDYRDRATEWDAHRWGLDDLDRKTEPDRLELIRRARLSAGAIPMDDEGIKL</sequence>
<organism evidence="1 2">
    <name type="scientific">Streptomyces osmaniensis</name>
    <dbReference type="NCBI Taxonomy" id="593134"/>
    <lineage>
        <taxon>Bacteria</taxon>
        <taxon>Bacillati</taxon>
        <taxon>Actinomycetota</taxon>
        <taxon>Actinomycetes</taxon>
        <taxon>Kitasatosporales</taxon>
        <taxon>Streptomycetaceae</taxon>
        <taxon>Streptomyces</taxon>
    </lineage>
</organism>
<protein>
    <submittedName>
        <fullName evidence="1">Uncharacterized protein</fullName>
    </submittedName>
</protein>
<comment type="caution">
    <text evidence="1">The sequence shown here is derived from an EMBL/GenBank/DDBJ whole genome shotgun (WGS) entry which is preliminary data.</text>
</comment>
<proteinExistence type="predicted"/>